<reference evidence="2" key="1">
    <citation type="submission" date="2018-08" db="EMBL/GenBank/DDBJ databases">
        <authorList>
            <person name="Kim S.-J."/>
            <person name="Jung G.-Y."/>
        </authorList>
    </citation>
    <scope>NUCLEOTIDE SEQUENCE [LARGE SCALE GENOMIC DNA]</scope>
    <source>
        <strain evidence="2">GY_H</strain>
    </source>
</reference>
<dbReference type="RefSeq" id="WP_115518687.1">
    <property type="nucleotide sequence ID" value="NZ_QRGO01000003.1"/>
</dbReference>
<dbReference type="EMBL" id="QRGO01000003">
    <property type="protein sequence ID" value="RDV01170.1"/>
    <property type="molecule type" value="Genomic_DNA"/>
</dbReference>
<comment type="caution">
    <text evidence="1">The sequence shown here is derived from an EMBL/GenBank/DDBJ whole genome shotgun (WGS) entry which is preliminary data.</text>
</comment>
<sequence>MSSRHRLLLLLTSAFGAVALLCPIGTRMQPTAVVSPMTSAAPPLFGNDAALAGSDSTVLMALRREATLALGQLQARTAP</sequence>
<organism evidence="1 2">
    <name type="scientific">Undibacter mobilis</name>
    <dbReference type="NCBI Taxonomy" id="2292256"/>
    <lineage>
        <taxon>Bacteria</taxon>
        <taxon>Pseudomonadati</taxon>
        <taxon>Pseudomonadota</taxon>
        <taxon>Alphaproteobacteria</taxon>
        <taxon>Hyphomicrobiales</taxon>
        <taxon>Nitrobacteraceae</taxon>
        <taxon>Undibacter</taxon>
    </lineage>
</organism>
<evidence type="ECO:0000313" key="1">
    <source>
        <dbReference type="EMBL" id="RDV01170.1"/>
    </source>
</evidence>
<gene>
    <name evidence="1" type="ORF">DXH78_18215</name>
</gene>
<keyword evidence="2" id="KW-1185">Reference proteome</keyword>
<evidence type="ECO:0000313" key="2">
    <source>
        <dbReference type="Proteomes" id="UP000263993"/>
    </source>
</evidence>
<dbReference type="AlphaFoldDB" id="A0A371B0V2"/>
<proteinExistence type="predicted"/>
<protein>
    <submittedName>
        <fullName evidence="1">Uncharacterized protein</fullName>
    </submittedName>
</protein>
<name>A0A371B0V2_9BRAD</name>
<accession>A0A371B0V2</accession>
<dbReference type="Proteomes" id="UP000263993">
    <property type="component" value="Unassembled WGS sequence"/>
</dbReference>
<dbReference type="OrthoDB" id="9901625at2"/>